<evidence type="ECO:0000256" key="10">
    <source>
        <dbReference type="SAM" id="MobiDB-lite"/>
    </source>
</evidence>
<dbReference type="CDD" id="cd17359">
    <property type="entry name" value="MFS_XylE_like"/>
    <property type="match status" value="1"/>
</dbReference>
<keyword evidence="6 11" id="KW-0812">Transmembrane</keyword>
<dbReference type="GO" id="GO:0005886">
    <property type="term" value="C:plasma membrane"/>
    <property type="evidence" value="ECO:0007669"/>
    <property type="project" value="UniProtKB-SubCell"/>
</dbReference>
<keyword evidence="7 11" id="KW-1133">Transmembrane helix</keyword>
<evidence type="ECO:0000256" key="11">
    <source>
        <dbReference type="SAM" id="Phobius"/>
    </source>
</evidence>
<dbReference type="EMBL" id="CP000431">
    <property type="protein sequence ID" value="ABG93185.1"/>
    <property type="molecule type" value="Genomic_DNA"/>
</dbReference>
<feature type="transmembrane region" description="Helical" evidence="11">
    <location>
        <begin position="354"/>
        <end position="376"/>
    </location>
</feature>
<dbReference type="Proteomes" id="UP000008710">
    <property type="component" value="Chromosome"/>
</dbReference>
<dbReference type="NCBIfam" id="TIGR00879">
    <property type="entry name" value="SP"/>
    <property type="match status" value="1"/>
</dbReference>
<feature type="transmembrane region" description="Helical" evidence="11">
    <location>
        <begin position="136"/>
        <end position="158"/>
    </location>
</feature>
<feature type="region of interest" description="Disordered" evidence="10">
    <location>
        <begin position="1"/>
        <end position="34"/>
    </location>
</feature>
<dbReference type="Pfam" id="PF00083">
    <property type="entry name" value="Sugar_tr"/>
    <property type="match status" value="1"/>
</dbReference>
<dbReference type="PROSITE" id="PS50850">
    <property type="entry name" value="MFS"/>
    <property type="match status" value="1"/>
</dbReference>
<gene>
    <name evidence="13" type="ordered locus">RHA1_ro01361</name>
</gene>
<dbReference type="InterPro" id="IPR047984">
    <property type="entry name" value="XylE-like"/>
</dbReference>
<reference evidence="14" key="1">
    <citation type="journal article" date="2006" name="Proc. Natl. Acad. Sci. U.S.A.">
        <title>The complete genome of Rhodococcus sp. RHA1 provides insights into a catabolic powerhouse.</title>
        <authorList>
            <person name="McLeod M.P."/>
            <person name="Warren R.L."/>
            <person name="Hsiao W.W.L."/>
            <person name="Araki N."/>
            <person name="Myhre M."/>
            <person name="Fernandes C."/>
            <person name="Miyazawa D."/>
            <person name="Wong W."/>
            <person name="Lillquist A.L."/>
            <person name="Wang D."/>
            <person name="Dosanjh M."/>
            <person name="Hara H."/>
            <person name="Petrescu A."/>
            <person name="Morin R.D."/>
            <person name="Yang G."/>
            <person name="Stott J.M."/>
            <person name="Schein J.E."/>
            <person name="Shin H."/>
            <person name="Smailus D."/>
            <person name="Siddiqui A.S."/>
            <person name="Marra M.A."/>
            <person name="Jones S.J.M."/>
            <person name="Holt R."/>
            <person name="Brinkman F.S.L."/>
            <person name="Miyauchi K."/>
            <person name="Fukuda M."/>
            <person name="Davies J.E."/>
            <person name="Mohn W.W."/>
            <person name="Eltis L.D."/>
        </authorList>
    </citation>
    <scope>NUCLEOTIDE SEQUENCE [LARGE SCALE GENOMIC DNA]</scope>
    <source>
        <strain evidence="14">RHA1</strain>
    </source>
</reference>
<dbReference type="InterPro" id="IPR005829">
    <property type="entry name" value="Sugar_transporter_CS"/>
</dbReference>
<feature type="transmembrane region" description="Helical" evidence="11">
    <location>
        <begin position="418"/>
        <end position="438"/>
    </location>
</feature>
<evidence type="ECO:0000256" key="2">
    <source>
        <dbReference type="ARBA" id="ARBA00010992"/>
    </source>
</evidence>
<feature type="transmembrane region" description="Helical" evidence="11">
    <location>
        <begin position="321"/>
        <end position="347"/>
    </location>
</feature>
<dbReference type="Gene3D" id="1.20.1250.20">
    <property type="entry name" value="MFS general substrate transporter like domains"/>
    <property type="match status" value="1"/>
</dbReference>
<dbReference type="PRINTS" id="PR00171">
    <property type="entry name" value="SUGRTRNSPORT"/>
</dbReference>
<evidence type="ECO:0000256" key="9">
    <source>
        <dbReference type="RuleBase" id="RU003346"/>
    </source>
</evidence>
<dbReference type="eggNOG" id="COG2814">
    <property type="taxonomic scope" value="Bacteria"/>
</dbReference>
<evidence type="ECO:0000259" key="12">
    <source>
        <dbReference type="PROSITE" id="PS50850"/>
    </source>
</evidence>
<dbReference type="InterPro" id="IPR020846">
    <property type="entry name" value="MFS_dom"/>
</dbReference>
<evidence type="ECO:0000256" key="7">
    <source>
        <dbReference type="ARBA" id="ARBA00022989"/>
    </source>
</evidence>
<name>Q0SH01_RHOJR</name>
<evidence type="ECO:0000313" key="14">
    <source>
        <dbReference type="Proteomes" id="UP000008710"/>
    </source>
</evidence>
<keyword evidence="5 13" id="KW-0762">Sugar transport</keyword>
<protein>
    <submittedName>
        <fullName evidence="13">Sugar transporter, MFS superfamily protein</fullName>
    </submittedName>
</protein>
<keyword evidence="3 9" id="KW-0813">Transport</keyword>
<evidence type="ECO:0000313" key="13">
    <source>
        <dbReference type="EMBL" id="ABG93185.1"/>
    </source>
</evidence>
<dbReference type="PANTHER" id="PTHR48020">
    <property type="entry name" value="PROTON MYO-INOSITOL COTRANSPORTER"/>
    <property type="match status" value="1"/>
</dbReference>
<dbReference type="InterPro" id="IPR036259">
    <property type="entry name" value="MFS_trans_sf"/>
</dbReference>
<evidence type="ECO:0000256" key="1">
    <source>
        <dbReference type="ARBA" id="ARBA00004651"/>
    </source>
</evidence>
<dbReference type="PROSITE" id="PS00217">
    <property type="entry name" value="SUGAR_TRANSPORT_2"/>
    <property type="match status" value="1"/>
</dbReference>
<feature type="transmembrane region" description="Helical" evidence="11">
    <location>
        <begin position="44"/>
        <end position="69"/>
    </location>
</feature>
<dbReference type="SUPFAM" id="SSF103473">
    <property type="entry name" value="MFS general substrate transporter"/>
    <property type="match status" value="1"/>
</dbReference>
<accession>Q0SH01</accession>
<keyword evidence="8 11" id="KW-0472">Membrane</keyword>
<comment type="similarity">
    <text evidence="2 9">Belongs to the major facilitator superfamily. Sugar transporter (TC 2.A.1.1) family.</text>
</comment>
<organism evidence="13 14">
    <name type="scientific">Rhodococcus jostii (strain RHA1)</name>
    <dbReference type="NCBI Taxonomy" id="101510"/>
    <lineage>
        <taxon>Bacteria</taxon>
        <taxon>Bacillati</taxon>
        <taxon>Actinomycetota</taxon>
        <taxon>Actinomycetes</taxon>
        <taxon>Mycobacteriales</taxon>
        <taxon>Nocardiaceae</taxon>
        <taxon>Rhodococcus</taxon>
    </lineage>
</organism>
<feature type="transmembrane region" description="Helical" evidence="11">
    <location>
        <begin position="286"/>
        <end position="309"/>
    </location>
</feature>
<evidence type="ECO:0000256" key="3">
    <source>
        <dbReference type="ARBA" id="ARBA00022448"/>
    </source>
</evidence>
<evidence type="ECO:0000256" key="4">
    <source>
        <dbReference type="ARBA" id="ARBA00022475"/>
    </source>
</evidence>
<dbReference type="KEGG" id="rha:RHA1_ro01361"/>
<sequence length="503" mass="53459">MSRCVSIPQKGQHLMSTTHSAASARGSGGAARNERSHKRFLTKLTVISTLGGLLFGYDTGVISGALLYMKDELNLSAVGEATVVSSLLFPGAAVGALLGGRLSDALGRKRTLLVCAGLFLIGALGCAMAPNVEIMVLARIVLGLGVGAAAVTCPLYLAEMAPVERRGRMVTINELMIVTGQMLAFSINALLDHLIEDPTVWRYMLAIASVPAVLLLLGMLALPDSPRWYASKGRLAETRSTLELSRSESEAAVEYASISLHAARDRNSKVSGAVHYLRDYPWMRRILWIGCGLAIVQQATGINTVNYYAPTILEQSGLGVSASLVATIAVGVTSVVMTILGIILLGFVNRRKMLLTGFIGVASSQAALSLVFLLPSSTGRSYIILAAMMVFVAFVQCFIGTCVWLLLSEIFPMAIRGFAMGIAVFVLWTTNALISFVFPILNSVLGSTGTFGLFVLVNLISVYFVYRFVPETKGRSLEELEDRLGAGRPDASAAGSTAAVAAH</sequence>
<feature type="transmembrane region" description="Helical" evidence="11">
    <location>
        <begin position="382"/>
        <end position="406"/>
    </location>
</feature>
<feature type="transmembrane region" description="Helical" evidence="11">
    <location>
        <begin position="444"/>
        <end position="466"/>
    </location>
</feature>
<feature type="transmembrane region" description="Helical" evidence="11">
    <location>
        <begin position="203"/>
        <end position="222"/>
    </location>
</feature>
<dbReference type="HOGENOM" id="CLU_001265_30_5_11"/>
<dbReference type="AlphaFoldDB" id="Q0SH01"/>
<feature type="transmembrane region" description="Helical" evidence="11">
    <location>
        <begin position="111"/>
        <end position="130"/>
    </location>
</feature>
<comment type="subcellular location">
    <subcellularLocation>
        <location evidence="1">Cell membrane</location>
        <topology evidence="1">Multi-pass membrane protein</topology>
    </subcellularLocation>
</comment>
<evidence type="ECO:0000256" key="6">
    <source>
        <dbReference type="ARBA" id="ARBA00022692"/>
    </source>
</evidence>
<keyword evidence="4" id="KW-1003">Cell membrane</keyword>
<proteinExistence type="inferred from homology"/>
<dbReference type="FunFam" id="1.20.1250.20:FF:000218">
    <property type="entry name" value="facilitated trehalose transporter Tret1"/>
    <property type="match status" value="1"/>
</dbReference>
<dbReference type="PROSITE" id="PS00216">
    <property type="entry name" value="SUGAR_TRANSPORT_1"/>
    <property type="match status" value="1"/>
</dbReference>
<dbReference type="InterPro" id="IPR003663">
    <property type="entry name" value="Sugar/inositol_transpt"/>
</dbReference>
<dbReference type="InterPro" id="IPR005828">
    <property type="entry name" value="MFS_sugar_transport-like"/>
</dbReference>
<evidence type="ECO:0000256" key="8">
    <source>
        <dbReference type="ARBA" id="ARBA00023136"/>
    </source>
</evidence>
<dbReference type="PANTHER" id="PTHR48020:SF12">
    <property type="entry name" value="PROTON MYO-INOSITOL COTRANSPORTER"/>
    <property type="match status" value="1"/>
</dbReference>
<dbReference type="GO" id="GO:0022857">
    <property type="term" value="F:transmembrane transporter activity"/>
    <property type="evidence" value="ECO:0007669"/>
    <property type="project" value="InterPro"/>
</dbReference>
<feature type="transmembrane region" description="Helical" evidence="11">
    <location>
        <begin position="170"/>
        <end position="191"/>
    </location>
</feature>
<evidence type="ECO:0000256" key="5">
    <source>
        <dbReference type="ARBA" id="ARBA00022597"/>
    </source>
</evidence>
<feature type="transmembrane region" description="Helical" evidence="11">
    <location>
        <begin position="81"/>
        <end position="99"/>
    </location>
</feature>
<feature type="domain" description="Major facilitator superfamily (MFS) profile" evidence="12">
    <location>
        <begin position="44"/>
        <end position="473"/>
    </location>
</feature>
<dbReference type="InterPro" id="IPR050814">
    <property type="entry name" value="Myo-inositol_Transporter"/>
</dbReference>